<dbReference type="NCBIfam" id="TIGR04131">
    <property type="entry name" value="Bac_Flav_CTERM"/>
    <property type="match status" value="1"/>
</dbReference>
<dbReference type="InterPro" id="IPR015943">
    <property type="entry name" value="WD40/YVTN_repeat-like_dom_sf"/>
</dbReference>
<evidence type="ECO:0000259" key="2">
    <source>
        <dbReference type="PROSITE" id="PS50093"/>
    </source>
</evidence>
<keyword evidence="4" id="KW-1185">Reference proteome</keyword>
<evidence type="ECO:0000313" key="4">
    <source>
        <dbReference type="Proteomes" id="UP000247903"/>
    </source>
</evidence>
<feature type="signal peptide" evidence="1">
    <location>
        <begin position="1"/>
        <end position="19"/>
    </location>
</feature>
<sequence>MKSFLLTITLSFFILPIFAQNEASNWYFGGFAGLDFRNGPPMLLTGGKIQTNEGCSTISDSEGNLLFYTNGAKVWNKNHKIMVNGNGLFGHWSSSNSSIVIPKPNSTNIYYVITLDEPSHLTAAYYPNADPDPRHLNPYDPTTDSDDGFNNGLNYSIIDMSLNGGEGEVISKNNHLITYDTADIEQKKYKCSEKLTAVYNADGTAIWFLTHFIDKFYVFKIDSNGINTIPIISPSGFTMPVNGYLNNAIGCAKFSPDGKKVAIANTYLGHDSQKLYHGNAYLFNFDNNSGIVSSGIKILDDNHPYGVEFSPNSQVLYINSNRYNSFSSDLYQFDLTAANVANSKYRAWGAVGAGALQLAIDGKIYISMPDSWSLSQILNPNIYGSNVNVTWFNIDLDGFNSSRRSTFGLPTFIQSDFEQNFTFENLCLGSNTSFNLINYTNVASVQWNFGDPASGVANKSTDLKPVHTYNAAGEYEITATVISNSGLKKIIKRKLEITNIPKANTIKDIYVCAEDNSSYSNWVSSFPASHLEKEVLGDQTNMIVTYYEKYGTPIYNIGSRSIFGQETIKVRVASKNNPNCFDEINFQVIVTDGAKAFPVEDIYACDNDGDGFASFDLSKVKEMIAGNQTGMTVTIFDQNNNLIDLSAINNSYVNKVPLKETLVARISDKNAKCYQERNFNLLITTKPIANSLTTLTGCDDNNDGISEFFDTSNVEKIVLGNQTGMKITYFNSIGKQLPSPLPNPYTNTIANQENVTVRVTDTKTNCFSETFLNLVTSSQPKINQPVPLYTCDEGNGFGIFDTSVIENQLIGSQKDLLVFYSDQNGNQLPSPLPLNFRNTSAWSQIIKVKVQNKLNPKCYSETSFDLIVNEFPKINLSNKYNLCDLEPFLTISSSSDFDSWKWTFENGTLISNSIEAKLTNAGKYTLLVTKNKNGILCDASFTFDLIRSKLPSIEKVNTKDVPNNNSIEVVTSGDGDFEYSIDGENYQDSKIFNNVSGGVFKVYVRDKKGCGFDNQEIVIVDYPKFFTPNNDGYNEYWHIIGIQKFPNSITNIFDRYGKFLKKLQHSDIGWDGNFNSNPMPSSDYWFTVELGDGRNFNGHFSLKR</sequence>
<dbReference type="Proteomes" id="UP000247903">
    <property type="component" value="Unassembled WGS sequence"/>
</dbReference>
<dbReference type="CDD" id="cd00146">
    <property type="entry name" value="PKD"/>
    <property type="match status" value="1"/>
</dbReference>
<dbReference type="PROSITE" id="PS50093">
    <property type="entry name" value="PKD"/>
    <property type="match status" value="1"/>
</dbReference>
<evidence type="ECO:0000313" key="3">
    <source>
        <dbReference type="EMBL" id="PXY41818.1"/>
    </source>
</evidence>
<comment type="caution">
    <text evidence="3">The sequence shown here is derived from an EMBL/GenBank/DDBJ whole genome shotgun (WGS) entry which is preliminary data.</text>
</comment>
<dbReference type="Gene3D" id="2.60.40.10">
    <property type="entry name" value="Immunoglobulins"/>
    <property type="match status" value="1"/>
</dbReference>
<feature type="chain" id="PRO_5016123929" description="PKD domain-containing protein" evidence="1">
    <location>
        <begin position="20"/>
        <end position="1104"/>
    </location>
</feature>
<proteinExistence type="predicted"/>
<dbReference type="SUPFAM" id="SSF69322">
    <property type="entry name" value="Tricorn protease domain 2"/>
    <property type="match status" value="1"/>
</dbReference>
<dbReference type="SUPFAM" id="SSF49299">
    <property type="entry name" value="PKD domain"/>
    <property type="match status" value="1"/>
</dbReference>
<dbReference type="OrthoDB" id="9765926at2"/>
<reference evidence="3 4" key="1">
    <citation type="submission" date="2018-05" db="EMBL/GenBank/DDBJ databases">
        <title>Flavobacterium sp. strain IMCC34759, incomplete genome.</title>
        <authorList>
            <person name="Joung Y."/>
            <person name="Cho J."/>
        </authorList>
    </citation>
    <scope>NUCLEOTIDE SEQUENCE [LARGE SCALE GENOMIC DNA]</scope>
    <source>
        <strain evidence="3 4">IMCC34759</strain>
    </source>
</reference>
<dbReference type="AlphaFoldDB" id="A0A2V4BRW5"/>
<gene>
    <name evidence="3" type="ORF">DMB65_04435</name>
</gene>
<accession>A0A2V4BRW5</accession>
<dbReference type="InterPro" id="IPR000601">
    <property type="entry name" value="PKD_dom"/>
</dbReference>
<dbReference type="RefSeq" id="WP_110305473.1">
    <property type="nucleotide sequence ID" value="NZ_QJHK01000003.1"/>
</dbReference>
<evidence type="ECO:0000256" key="1">
    <source>
        <dbReference type="SAM" id="SignalP"/>
    </source>
</evidence>
<feature type="domain" description="PKD" evidence="2">
    <location>
        <begin position="443"/>
        <end position="486"/>
    </location>
</feature>
<dbReference type="Gene3D" id="2.130.10.10">
    <property type="entry name" value="YVTN repeat-like/Quinoprotein amine dehydrogenase"/>
    <property type="match status" value="1"/>
</dbReference>
<dbReference type="Pfam" id="PF13585">
    <property type="entry name" value="CHU_C"/>
    <property type="match status" value="1"/>
</dbReference>
<keyword evidence="1" id="KW-0732">Signal</keyword>
<dbReference type="InterPro" id="IPR013783">
    <property type="entry name" value="Ig-like_fold"/>
</dbReference>
<organism evidence="3 4">
    <name type="scientific">Flavobacterium cheongpyeongense</name>
    <dbReference type="NCBI Taxonomy" id="2212651"/>
    <lineage>
        <taxon>Bacteria</taxon>
        <taxon>Pseudomonadati</taxon>
        <taxon>Bacteroidota</taxon>
        <taxon>Flavobacteriia</taxon>
        <taxon>Flavobacteriales</taxon>
        <taxon>Flavobacteriaceae</taxon>
        <taxon>Flavobacterium</taxon>
    </lineage>
</organism>
<protein>
    <recommendedName>
        <fullName evidence="2">PKD domain-containing protein</fullName>
    </recommendedName>
</protein>
<name>A0A2V4BRW5_9FLAO</name>
<dbReference type="InterPro" id="IPR035986">
    <property type="entry name" value="PKD_dom_sf"/>
</dbReference>
<dbReference type="Pfam" id="PF18911">
    <property type="entry name" value="PKD_4"/>
    <property type="match status" value="1"/>
</dbReference>
<dbReference type="EMBL" id="QJHK01000003">
    <property type="protein sequence ID" value="PXY41818.1"/>
    <property type="molecule type" value="Genomic_DNA"/>
</dbReference>
<dbReference type="InterPro" id="IPR026341">
    <property type="entry name" value="T9SS_type_B"/>
</dbReference>